<feature type="transmembrane region" description="Helical" evidence="3">
    <location>
        <begin position="12"/>
        <end position="35"/>
    </location>
</feature>
<dbReference type="SUPFAM" id="SSF57756">
    <property type="entry name" value="Retrovirus zinc finger-like domains"/>
    <property type="match status" value="1"/>
</dbReference>
<dbReference type="PROSITE" id="PS50158">
    <property type="entry name" value="ZF_CCHC"/>
    <property type="match status" value="2"/>
</dbReference>
<feature type="transmembrane region" description="Helical" evidence="3">
    <location>
        <begin position="602"/>
        <end position="619"/>
    </location>
</feature>
<gene>
    <name evidence="5" type="ORF">PLOB_00022793</name>
</gene>
<keyword evidence="3" id="KW-1133">Transmembrane helix</keyword>
<keyword evidence="6" id="KW-1185">Reference proteome</keyword>
<protein>
    <recommendedName>
        <fullName evidence="4">CCHC-type domain-containing protein</fullName>
    </recommendedName>
</protein>
<reference evidence="5 6" key="1">
    <citation type="submission" date="2022-05" db="EMBL/GenBank/DDBJ databases">
        <authorList>
            <consortium name="Genoscope - CEA"/>
            <person name="William W."/>
        </authorList>
    </citation>
    <scope>NUCLEOTIDE SEQUENCE [LARGE SCALE GENOMIC DNA]</scope>
</reference>
<sequence length="677" mass="73486">MALLGECQRAPFTFFGSLVHGSVFVSFYSFLYYSWVAPPVPLLAGFGPPVPCWALPIRVFFGSLSFLVWLGFLVALLLFSPARQGFTFLVRYCYFGTMPIAAVQFFGTEAKVTFERQEHKHSVMQHQSVCIRGVDCDIRGGGPRPQNVLIYNFPFEIGHDVVKAALSFFGDVEYVRFRHWINLTDVCDGVRTVRMVRTRAIPRNLIIDGFPVKVSYVGQEPECDICGKKGHIARSCDMRGKCMECKQPGHFQQNCPVHRRRLANPDLDLPEVSESVVSVPGMPESASARAATVAVDSAPAGLPAEIPDGAGSSEVGDASSQAVSQSILAGVSAPCDLSESVDSRDNQLDELVSLGSIGAGTNCSDSLFGAVVTTPNSNLSGDHPPNSNLSVVNVNKSSDNAISNDIVNSGNSGISNDIVNSESSKSGNSGISNDIVNSESNMNDDSNVSDMQSNNDFSSVDNDEVNENVYETSSEGLLSDEDSGDNDSDDEDEPGVNVPSVNIVSPGSSLSGLSGLSGSRPPQSRLPVAFSFQAKLFRVACIYAPNRNPARDTFFRMWRGVLIPQSLPCSAVILTLFLIAFWTELARTLSILLVRAQLRFHVSFRSVVFLTSGATYICLPTVSPGRDGTALFPVVLIFLGFLSLGFLLSLPVIFFLSRFLTTVRFTWLFWMNRSMLP</sequence>
<evidence type="ECO:0000256" key="3">
    <source>
        <dbReference type="SAM" id="Phobius"/>
    </source>
</evidence>
<keyword evidence="1" id="KW-0862">Zinc</keyword>
<feature type="transmembrane region" description="Helical" evidence="3">
    <location>
        <begin position="631"/>
        <end position="656"/>
    </location>
</feature>
<evidence type="ECO:0000313" key="5">
    <source>
        <dbReference type="EMBL" id="CAH3114899.1"/>
    </source>
</evidence>
<evidence type="ECO:0000259" key="4">
    <source>
        <dbReference type="PROSITE" id="PS50158"/>
    </source>
</evidence>
<feature type="transmembrane region" description="Helical" evidence="3">
    <location>
        <begin position="55"/>
        <end position="79"/>
    </location>
</feature>
<dbReference type="SMART" id="SM00343">
    <property type="entry name" value="ZnF_C2HC"/>
    <property type="match status" value="2"/>
</dbReference>
<organism evidence="5 6">
    <name type="scientific">Porites lobata</name>
    <dbReference type="NCBI Taxonomy" id="104759"/>
    <lineage>
        <taxon>Eukaryota</taxon>
        <taxon>Metazoa</taxon>
        <taxon>Cnidaria</taxon>
        <taxon>Anthozoa</taxon>
        <taxon>Hexacorallia</taxon>
        <taxon>Scleractinia</taxon>
        <taxon>Fungiina</taxon>
        <taxon>Poritidae</taxon>
        <taxon>Porites</taxon>
    </lineage>
</organism>
<name>A0ABN8NMF5_9CNID</name>
<proteinExistence type="predicted"/>
<dbReference type="Proteomes" id="UP001159405">
    <property type="component" value="Unassembled WGS sequence"/>
</dbReference>
<dbReference type="Gene3D" id="4.10.60.10">
    <property type="entry name" value="Zinc finger, CCHC-type"/>
    <property type="match status" value="1"/>
</dbReference>
<keyword evidence="3" id="KW-0472">Membrane</keyword>
<feature type="region of interest" description="Disordered" evidence="2">
    <location>
        <begin position="403"/>
        <end position="504"/>
    </location>
</feature>
<keyword evidence="3" id="KW-0812">Transmembrane</keyword>
<feature type="compositionally biased region" description="Low complexity" evidence="2">
    <location>
        <begin position="420"/>
        <end position="433"/>
    </location>
</feature>
<feature type="compositionally biased region" description="Polar residues" evidence="2">
    <location>
        <begin position="403"/>
        <end position="419"/>
    </location>
</feature>
<feature type="compositionally biased region" description="Polar residues" evidence="2">
    <location>
        <begin position="434"/>
        <end position="460"/>
    </location>
</feature>
<feature type="domain" description="CCHC-type" evidence="4">
    <location>
        <begin position="223"/>
        <end position="236"/>
    </location>
</feature>
<feature type="transmembrane region" description="Helical" evidence="3">
    <location>
        <begin position="561"/>
        <end position="582"/>
    </location>
</feature>
<dbReference type="InterPro" id="IPR001878">
    <property type="entry name" value="Znf_CCHC"/>
</dbReference>
<dbReference type="InterPro" id="IPR036875">
    <property type="entry name" value="Znf_CCHC_sf"/>
</dbReference>
<keyword evidence="1" id="KW-0863">Zinc-finger</keyword>
<feature type="compositionally biased region" description="Acidic residues" evidence="2">
    <location>
        <begin position="478"/>
        <end position="494"/>
    </location>
</feature>
<evidence type="ECO:0000256" key="2">
    <source>
        <dbReference type="SAM" id="MobiDB-lite"/>
    </source>
</evidence>
<evidence type="ECO:0000313" key="6">
    <source>
        <dbReference type="Proteomes" id="UP001159405"/>
    </source>
</evidence>
<comment type="caution">
    <text evidence="5">The sequence shown here is derived from an EMBL/GenBank/DDBJ whole genome shotgun (WGS) entry which is preliminary data.</text>
</comment>
<evidence type="ECO:0000256" key="1">
    <source>
        <dbReference type="PROSITE-ProRule" id="PRU00047"/>
    </source>
</evidence>
<accession>A0ABN8NMF5</accession>
<dbReference type="EMBL" id="CALNXK010000027">
    <property type="protein sequence ID" value="CAH3114899.1"/>
    <property type="molecule type" value="Genomic_DNA"/>
</dbReference>
<feature type="domain" description="CCHC-type" evidence="4">
    <location>
        <begin position="241"/>
        <end position="256"/>
    </location>
</feature>
<keyword evidence="1" id="KW-0479">Metal-binding</keyword>